<evidence type="ECO:0000313" key="1">
    <source>
        <dbReference type="EMBL" id="CAG8778057.1"/>
    </source>
</evidence>
<keyword evidence="2" id="KW-1185">Reference proteome</keyword>
<organism evidence="1 2">
    <name type="scientific">Dentiscutata erythropus</name>
    <dbReference type="NCBI Taxonomy" id="1348616"/>
    <lineage>
        <taxon>Eukaryota</taxon>
        <taxon>Fungi</taxon>
        <taxon>Fungi incertae sedis</taxon>
        <taxon>Mucoromycota</taxon>
        <taxon>Glomeromycotina</taxon>
        <taxon>Glomeromycetes</taxon>
        <taxon>Diversisporales</taxon>
        <taxon>Gigasporaceae</taxon>
        <taxon>Dentiscutata</taxon>
    </lineage>
</organism>
<accession>A0A9N9NZJ4</accession>
<name>A0A9N9NZJ4_9GLOM</name>
<reference evidence="1" key="1">
    <citation type="submission" date="2021-06" db="EMBL/GenBank/DDBJ databases">
        <authorList>
            <person name="Kallberg Y."/>
            <person name="Tangrot J."/>
            <person name="Rosling A."/>
        </authorList>
    </citation>
    <scope>NUCLEOTIDE SEQUENCE</scope>
    <source>
        <strain evidence="1">MA453B</strain>
    </source>
</reference>
<dbReference type="OrthoDB" id="2439369at2759"/>
<proteinExistence type="predicted"/>
<gene>
    <name evidence="1" type="ORF">DERYTH_LOCUS19342</name>
</gene>
<protein>
    <submittedName>
        <fullName evidence="1">22765_t:CDS:1</fullName>
    </submittedName>
</protein>
<feature type="non-terminal residue" evidence="1">
    <location>
        <position position="126"/>
    </location>
</feature>
<comment type="caution">
    <text evidence="1">The sequence shown here is derived from an EMBL/GenBank/DDBJ whole genome shotgun (WGS) entry which is preliminary data.</text>
</comment>
<dbReference type="AlphaFoldDB" id="A0A9N9NZJ4"/>
<dbReference type="Proteomes" id="UP000789405">
    <property type="component" value="Unassembled WGS sequence"/>
</dbReference>
<dbReference type="EMBL" id="CAJVPY010021037">
    <property type="protein sequence ID" value="CAG8778057.1"/>
    <property type="molecule type" value="Genomic_DNA"/>
</dbReference>
<evidence type="ECO:0000313" key="2">
    <source>
        <dbReference type="Proteomes" id="UP000789405"/>
    </source>
</evidence>
<sequence length="126" mass="14632">MDINSPDSVIDQENNNEICEDQENETIASTYLDEDKDIMSPKLANFQFAVLHNETNIVNNQPIDVINWMAPEKMRKLLKESVNFNQIPYGQEVIHESFLDIIQHAWRDVLEERISMNALSSKLLEL</sequence>